<accession>A0A9P0DP09</accession>
<feature type="transmembrane region" description="Helical" evidence="6">
    <location>
        <begin position="12"/>
        <end position="33"/>
    </location>
</feature>
<keyword evidence="10" id="KW-1185">Reference proteome</keyword>
<dbReference type="InterPro" id="IPR052424">
    <property type="entry name" value="Kielin_Chordin-BMP_Reg"/>
</dbReference>
<dbReference type="Pfam" id="PF00094">
    <property type="entry name" value="VWD"/>
    <property type="match status" value="1"/>
</dbReference>
<evidence type="ECO:0000256" key="2">
    <source>
        <dbReference type="ARBA" id="ARBA00022525"/>
    </source>
</evidence>
<dbReference type="PANTHER" id="PTHR46698:SF4">
    <property type="entry name" value="CROSSVEINLESS 2"/>
    <property type="match status" value="1"/>
</dbReference>
<dbReference type="EMBL" id="OU892284">
    <property type="protein sequence ID" value="CAH1134121.1"/>
    <property type="molecule type" value="Genomic_DNA"/>
</dbReference>
<evidence type="ECO:0000256" key="6">
    <source>
        <dbReference type="SAM" id="Phobius"/>
    </source>
</evidence>
<dbReference type="SMART" id="SM00832">
    <property type="entry name" value="C8"/>
    <property type="match status" value="1"/>
</dbReference>
<keyword evidence="2" id="KW-0964">Secreted</keyword>
<dbReference type="OrthoDB" id="6019304at2759"/>
<comment type="subcellular location">
    <subcellularLocation>
        <location evidence="1">Secreted</location>
    </subcellularLocation>
</comment>
<feature type="domain" description="VWFD" evidence="8">
    <location>
        <begin position="356"/>
        <end position="531"/>
    </location>
</feature>
<evidence type="ECO:0000313" key="10">
    <source>
        <dbReference type="Proteomes" id="UP001152799"/>
    </source>
</evidence>
<evidence type="ECO:0008006" key="11">
    <source>
        <dbReference type="Google" id="ProtNLM"/>
    </source>
</evidence>
<keyword evidence="6" id="KW-1133">Transmembrane helix</keyword>
<dbReference type="Pfam" id="PF08742">
    <property type="entry name" value="C8"/>
    <property type="match status" value="1"/>
</dbReference>
<dbReference type="GO" id="GO:0030513">
    <property type="term" value="P:positive regulation of BMP signaling pathway"/>
    <property type="evidence" value="ECO:0007669"/>
    <property type="project" value="TreeGrafter"/>
</dbReference>
<name>A0A9P0DP09_9CUCU</name>
<feature type="domain" description="VWFC" evidence="7">
    <location>
        <begin position="293"/>
        <end position="352"/>
    </location>
</feature>
<dbReference type="GO" id="GO:0036122">
    <property type="term" value="F:BMP binding"/>
    <property type="evidence" value="ECO:0007669"/>
    <property type="project" value="TreeGrafter"/>
</dbReference>
<keyword evidence="6" id="KW-0472">Membrane</keyword>
<protein>
    <recommendedName>
        <fullName evidence="11">BMP-binding endothelial regulator protein</fullName>
    </recommendedName>
</protein>
<proteinExistence type="predicted"/>
<dbReference type="AlphaFoldDB" id="A0A9P0DP09"/>
<dbReference type="PROSITE" id="PS01208">
    <property type="entry name" value="VWFC_1"/>
    <property type="match status" value="2"/>
</dbReference>
<dbReference type="SMART" id="SM00214">
    <property type="entry name" value="VWC"/>
    <property type="match status" value="4"/>
</dbReference>
<evidence type="ECO:0000256" key="3">
    <source>
        <dbReference type="ARBA" id="ARBA00022729"/>
    </source>
</evidence>
<reference evidence="9" key="1">
    <citation type="submission" date="2022-01" db="EMBL/GenBank/DDBJ databases">
        <authorList>
            <person name="King R."/>
        </authorList>
    </citation>
    <scope>NUCLEOTIDE SEQUENCE</scope>
</reference>
<evidence type="ECO:0000259" key="7">
    <source>
        <dbReference type="PROSITE" id="PS50184"/>
    </source>
</evidence>
<feature type="domain" description="VWFC" evidence="7">
    <location>
        <begin position="225"/>
        <end position="284"/>
    </location>
</feature>
<dbReference type="GO" id="GO:0005576">
    <property type="term" value="C:extracellular region"/>
    <property type="evidence" value="ECO:0007669"/>
    <property type="project" value="UniProtKB-SubCell"/>
</dbReference>
<dbReference type="PROSITE" id="PS50184">
    <property type="entry name" value="VWFC_2"/>
    <property type="match status" value="3"/>
</dbReference>
<dbReference type="PANTHER" id="PTHR46698">
    <property type="entry name" value="CROSSVEINLESS 2"/>
    <property type="match status" value="1"/>
</dbReference>
<dbReference type="InterPro" id="IPR001846">
    <property type="entry name" value="VWF_type-D"/>
</dbReference>
<evidence type="ECO:0000256" key="5">
    <source>
        <dbReference type="SAM" id="MobiDB-lite"/>
    </source>
</evidence>
<dbReference type="Proteomes" id="UP001152799">
    <property type="component" value="Chromosome 8"/>
</dbReference>
<sequence>MLKMDKYHRHWWLAFTLIMAEIAATFGTGMAPLPAGKRQTCPNEGEPVTTGFDAQIVDCFSCICKNGYVECKNNCPRVDECHLVVEKNDCCKICKGCTYKGLPYDSHTEWIDPVNPCKIMRCEAGIITVSDLQCHTPCPNPLPPEPGKCCKTCPVCQINGQVVAEDRDVVSEDDPCLKCRCKKGQLTCSKKACPVLQCHPSMQHKLPGECCPRCNGTRAIILLEHTCPIQKYLYKEGQDYKIDRCTHCMCMNNTSICTRNACPILDCSSDLQRTMPGHCCPTCIKPKIEEMISECHQGGHTYEDGNVWQLDECSSCKCHDGKVSCARITCNTTCAAGMKQIKVKGECCKKCVENDGACMAFGDPHYKTFDGKIYTFKGIGKYQLIRDCQNNTFSIRVANYVADKYMDSPITRRVQINFGKNRLILQQRLRVKYNGHKMALPFRMEGQFRVSKLKDSIEVRLQNDVVILWNGRSFLEVTVPPVYKGKLCGLCGNFNGDVQDDLRTKSGKTVSDKELLVFGTSWCVGKKTECAKKYKQNQRESSDVRSCKYLNYEIFSACESKLSNSKYYKACKMDMYNCNSGKCYCESLLAYARECERLGVNLSNWQKYSNCDSHNPQQRYSNNNYRSKHKHHQSSQAPSSEEILRYSQINLAKMRPNSPHSSRKPIPLH</sequence>
<evidence type="ECO:0000256" key="4">
    <source>
        <dbReference type="ARBA" id="ARBA00022737"/>
    </source>
</evidence>
<dbReference type="Gene3D" id="6.20.200.20">
    <property type="match status" value="4"/>
</dbReference>
<gene>
    <name evidence="9" type="ORF">CEUTPL_LOCUS12542</name>
</gene>
<keyword evidence="3" id="KW-0732">Signal</keyword>
<keyword evidence="6" id="KW-0812">Transmembrane</keyword>
<dbReference type="SMART" id="SM00216">
    <property type="entry name" value="VWD"/>
    <property type="match status" value="1"/>
</dbReference>
<dbReference type="SUPFAM" id="SSF57603">
    <property type="entry name" value="FnI-like domain"/>
    <property type="match status" value="4"/>
</dbReference>
<evidence type="ECO:0000256" key="1">
    <source>
        <dbReference type="ARBA" id="ARBA00004613"/>
    </source>
</evidence>
<organism evidence="9 10">
    <name type="scientific">Ceutorhynchus assimilis</name>
    <name type="common">cabbage seed weevil</name>
    <dbReference type="NCBI Taxonomy" id="467358"/>
    <lineage>
        <taxon>Eukaryota</taxon>
        <taxon>Metazoa</taxon>
        <taxon>Ecdysozoa</taxon>
        <taxon>Arthropoda</taxon>
        <taxon>Hexapoda</taxon>
        <taxon>Insecta</taxon>
        <taxon>Pterygota</taxon>
        <taxon>Neoptera</taxon>
        <taxon>Endopterygota</taxon>
        <taxon>Coleoptera</taxon>
        <taxon>Polyphaga</taxon>
        <taxon>Cucujiformia</taxon>
        <taxon>Curculionidae</taxon>
        <taxon>Ceutorhynchinae</taxon>
        <taxon>Ceutorhynchus</taxon>
    </lineage>
</organism>
<feature type="region of interest" description="Disordered" evidence="5">
    <location>
        <begin position="619"/>
        <end position="641"/>
    </location>
</feature>
<feature type="domain" description="VWFC" evidence="7">
    <location>
        <begin position="154"/>
        <end position="215"/>
    </location>
</feature>
<dbReference type="InterPro" id="IPR014853">
    <property type="entry name" value="VWF/SSPO/ZAN-like_Cys-rich_dom"/>
</dbReference>
<dbReference type="InterPro" id="IPR001007">
    <property type="entry name" value="VWF_dom"/>
</dbReference>
<evidence type="ECO:0000313" key="9">
    <source>
        <dbReference type="EMBL" id="CAH1134121.1"/>
    </source>
</evidence>
<dbReference type="Pfam" id="PF00093">
    <property type="entry name" value="VWC"/>
    <property type="match status" value="3"/>
</dbReference>
<evidence type="ECO:0000259" key="8">
    <source>
        <dbReference type="PROSITE" id="PS51233"/>
    </source>
</evidence>
<dbReference type="PROSITE" id="PS51233">
    <property type="entry name" value="VWFD"/>
    <property type="match status" value="1"/>
</dbReference>
<feature type="region of interest" description="Disordered" evidence="5">
    <location>
        <begin position="650"/>
        <end position="669"/>
    </location>
</feature>
<keyword evidence="4" id="KW-0677">Repeat</keyword>